<feature type="transmembrane region" description="Helical" evidence="8">
    <location>
        <begin position="54"/>
        <end position="72"/>
    </location>
</feature>
<dbReference type="SUPFAM" id="SSF103473">
    <property type="entry name" value="MFS general substrate transporter"/>
    <property type="match status" value="1"/>
</dbReference>
<reference evidence="10 11" key="1">
    <citation type="submission" date="2023-02" db="EMBL/GenBank/DDBJ databases">
        <title>Oceanobacillus kimchii IFOP_LL358 isolated form Alexandrium catenella lab strain.</title>
        <authorList>
            <person name="Gajardo G."/>
            <person name="Ueki S."/>
            <person name="Maruyama F."/>
        </authorList>
    </citation>
    <scope>NUCLEOTIDE SEQUENCE [LARGE SCALE GENOMIC DNA]</scope>
    <source>
        <strain evidence="10 11">IFOP_LL358</strain>
    </source>
</reference>
<feature type="transmembrane region" description="Helical" evidence="8">
    <location>
        <begin position="357"/>
        <end position="382"/>
    </location>
</feature>
<accession>A0ABQ5TEX5</accession>
<organism evidence="10 11">
    <name type="scientific">Oceanobacillus kimchii</name>
    <dbReference type="NCBI Taxonomy" id="746691"/>
    <lineage>
        <taxon>Bacteria</taxon>
        <taxon>Bacillati</taxon>
        <taxon>Bacillota</taxon>
        <taxon>Bacilli</taxon>
        <taxon>Bacillales</taxon>
        <taxon>Bacillaceae</taxon>
        <taxon>Oceanobacillus</taxon>
    </lineage>
</organism>
<comment type="similarity">
    <text evidence="2">Belongs to the major facilitator superfamily. EmrB family.</text>
</comment>
<evidence type="ECO:0000259" key="9">
    <source>
        <dbReference type="PROSITE" id="PS50850"/>
    </source>
</evidence>
<dbReference type="PANTHER" id="PTHR42718:SF9">
    <property type="entry name" value="MAJOR FACILITATOR SUPERFAMILY MULTIDRUG TRANSPORTER MFSC"/>
    <property type="match status" value="1"/>
</dbReference>
<evidence type="ECO:0000313" key="10">
    <source>
        <dbReference type="EMBL" id="GLO65403.1"/>
    </source>
</evidence>
<sequence length="475" mass="51511">MISSQFLHSRKVVCFIYILAMFMASLDGTIVYVALPTIGEDLGVSSADLSGVTVWYLVGVAAILPIAGWLGDRFGSKKIFLSALSLFTIASIICGLVQTVGLLNIARFIQGLGGGMLAPIGMAMIFRTFSVEERPKVSRSLVLPIAIAPALGPVVGGLILEILSWQWIFFINVPIGVIAIVIGMFYLTEQQVESVGKMDWKGFVLIVIGYPLLMFSLTQGSSRGWTSIEILSSAICGLLLVSAFILHAINKEKPIMDVKLLSESTFRKVSILSFFAVGGLQSLLFIFPIMYQQAVGATALESGIVVFIEAIGLMLASRIIPISLKKLGVYRVILFGFLGACICFIIMSIVGPFANPWVLRILLFTIGLTLGHSVIAMQYTTFTNITSENMSKATTLFNVQNRLGAAIGISMIASLLIVLQDGAESIMNPIPYQISIFVAALFLAISFILTFKNRHIIKRSDKQSNRDTIKGEKAG</sequence>
<feature type="transmembrane region" description="Helical" evidence="8">
    <location>
        <begin position="79"/>
        <end position="102"/>
    </location>
</feature>
<dbReference type="InterPro" id="IPR036259">
    <property type="entry name" value="MFS_trans_sf"/>
</dbReference>
<dbReference type="Proteomes" id="UP001275436">
    <property type="component" value="Unassembled WGS sequence"/>
</dbReference>
<keyword evidence="6 8" id="KW-1133">Transmembrane helix</keyword>
<keyword evidence="5 8" id="KW-0812">Transmembrane</keyword>
<feature type="transmembrane region" description="Helical" evidence="8">
    <location>
        <begin position="297"/>
        <end position="316"/>
    </location>
</feature>
<evidence type="ECO:0000256" key="4">
    <source>
        <dbReference type="ARBA" id="ARBA00022475"/>
    </source>
</evidence>
<feature type="transmembrane region" description="Helical" evidence="8">
    <location>
        <begin position="328"/>
        <end position="351"/>
    </location>
</feature>
<feature type="transmembrane region" description="Helical" evidence="8">
    <location>
        <begin position="200"/>
        <end position="218"/>
    </location>
</feature>
<feature type="transmembrane region" description="Helical" evidence="8">
    <location>
        <begin position="432"/>
        <end position="451"/>
    </location>
</feature>
<comment type="caution">
    <text evidence="10">The sequence shown here is derived from an EMBL/GenBank/DDBJ whole genome shotgun (WGS) entry which is preliminary data.</text>
</comment>
<dbReference type="Gene3D" id="1.20.1250.20">
    <property type="entry name" value="MFS general substrate transporter like domains"/>
    <property type="match status" value="1"/>
</dbReference>
<evidence type="ECO:0000256" key="5">
    <source>
        <dbReference type="ARBA" id="ARBA00022692"/>
    </source>
</evidence>
<comment type="subcellular location">
    <subcellularLocation>
        <location evidence="1">Cell membrane</location>
        <topology evidence="1">Multi-pass membrane protein</topology>
    </subcellularLocation>
</comment>
<dbReference type="PRINTS" id="PR01036">
    <property type="entry name" value="TCRTETB"/>
</dbReference>
<evidence type="ECO:0000256" key="1">
    <source>
        <dbReference type="ARBA" id="ARBA00004651"/>
    </source>
</evidence>
<proteinExistence type="inferred from homology"/>
<evidence type="ECO:0000256" key="6">
    <source>
        <dbReference type="ARBA" id="ARBA00022989"/>
    </source>
</evidence>
<dbReference type="EMBL" id="BSKO01000001">
    <property type="protein sequence ID" value="GLO65403.1"/>
    <property type="molecule type" value="Genomic_DNA"/>
</dbReference>
<feature type="transmembrane region" description="Helical" evidence="8">
    <location>
        <begin position="403"/>
        <end position="420"/>
    </location>
</feature>
<dbReference type="RefSeq" id="WP_215064256.1">
    <property type="nucleotide sequence ID" value="NZ_BSKO01000001.1"/>
</dbReference>
<dbReference type="NCBIfam" id="TIGR00711">
    <property type="entry name" value="efflux_EmrB"/>
    <property type="match status" value="1"/>
</dbReference>
<feature type="transmembrane region" description="Helical" evidence="8">
    <location>
        <begin position="108"/>
        <end position="129"/>
    </location>
</feature>
<keyword evidence="3" id="KW-0813">Transport</keyword>
<dbReference type="InterPro" id="IPR020846">
    <property type="entry name" value="MFS_dom"/>
</dbReference>
<dbReference type="InterPro" id="IPR011701">
    <property type="entry name" value="MFS"/>
</dbReference>
<feature type="transmembrane region" description="Helical" evidence="8">
    <location>
        <begin position="269"/>
        <end position="291"/>
    </location>
</feature>
<evidence type="ECO:0000256" key="8">
    <source>
        <dbReference type="SAM" id="Phobius"/>
    </source>
</evidence>
<dbReference type="PANTHER" id="PTHR42718">
    <property type="entry name" value="MAJOR FACILITATOR SUPERFAMILY MULTIDRUG TRANSPORTER MFSC"/>
    <property type="match status" value="1"/>
</dbReference>
<evidence type="ECO:0000256" key="7">
    <source>
        <dbReference type="ARBA" id="ARBA00023136"/>
    </source>
</evidence>
<feature type="transmembrane region" description="Helical" evidence="8">
    <location>
        <begin position="141"/>
        <end position="160"/>
    </location>
</feature>
<protein>
    <submittedName>
        <fullName evidence="10">MFS transporter</fullName>
    </submittedName>
</protein>
<keyword evidence="4" id="KW-1003">Cell membrane</keyword>
<feature type="domain" description="Major facilitator superfamily (MFS) profile" evidence="9">
    <location>
        <begin position="13"/>
        <end position="458"/>
    </location>
</feature>
<name>A0ABQ5TEX5_9BACI</name>
<dbReference type="InterPro" id="IPR004638">
    <property type="entry name" value="EmrB-like"/>
</dbReference>
<gene>
    <name evidence="10" type="primary">imrB</name>
    <name evidence="10" type="ORF">MACH08_11870</name>
</gene>
<evidence type="ECO:0000313" key="11">
    <source>
        <dbReference type="Proteomes" id="UP001275436"/>
    </source>
</evidence>
<keyword evidence="7 8" id="KW-0472">Membrane</keyword>
<keyword evidence="11" id="KW-1185">Reference proteome</keyword>
<dbReference type="Pfam" id="PF07690">
    <property type="entry name" value="MFS_1"/>
    <property type="match status" value="1"/>
</dbReference>
<feature type="transmembrane region" description="Helical" evidence="8">
    <location>
        <begin position="12"/>
        <end position="34"/>
    </location>
</feature>
<evidence type="ECO:0000256" key="3">
    <source>
        <dbReference type="ARBA" id="ARBA00022448"/>
    </source>
</evidence>
<dbReference type="Gene3D" id="1.20.1720.10">
    <property type="entry name" value="Multidrug resistance protein D"/>
    <property type="match status" value="1"/>
</dbReference>
<feature type="transmembrane region" description="Helical" evidence="8">
    <location>
        <begin position="230"/>
        <end position="249"/>
    </location>
</feature>
<dbReference type="PROSITE" id="PS50850">
    <property type="entry name" value="MFS"/>
    <property type="match status" value="1"/>
</dbReference>
<feature type="transmembrane region" description="Helical" evidence="8">
    <location>
        <begin position="166"/>
        <end position="188"/>
    </location>
</feature>
<evidence type="ECO:0000256" key="2">
    <source>
        <dbReference type="ARBA" id="ARBA00008537"/>
    </source>
</evidence>